<keyword evidence="1" id="KW-0472">Membrane</keyword>
<organism evidence="2 3">
    <name type="scientific">Streptosporangium amethystogenes subsp. fukuiense</name>
    <dbReference type="NCBI Taxonomy" id="698418"/>
    <lineage>
        <taxon>Bacteria</taxon>
        <taxon>Bacillati</taxon>
        <taxon>Actinomycetota</taxon>
        <taxon>Actinomycetes</taxon>
        <taxon>Streptosporangiales</taxon>
        <taxon>Streptosporangiaceae</taxon>
        <taxon>Streptosporangium</taxon>
    </lineage>
</organism>
<dbReference type="InterPro" id="IPR021354">
    <property type="entry name" value="DUF2975"/>
</dbReference>
<reference evidence="3" key="1">
    <citation type="journal article" date="2019" name="Int. J. Syst. Evol. Microbiol.">
        <title>The Global Catalogue of Microorganisms (GCM) 10K type strain sequencing project: providing services to taxonomists for standard genome sequencing and annotation.</title>
        <authorList>
            <consortium name="The Broad Institute Genomics Platform"/>
            <consortium name="The Broad Institute Genome Sequencing Center for Infectious Disease"/>
            <person name="Wu L."/>
            <person name="Ma J."/>
        </authorList>
    </citation>
    <scope>NUCLEOTIDE SEQUENCE [LARGE SCALE GENOMIC DNA]</scope>
    <source>
        <strain evidence="3">JCM 10083</strain>
    </source>
</reference>
<dbReference type="RefSeq" id="WP_343975160.1">
    <property type="nucleotide sequence ID" value="NZ_BAAAGK010000128.1"/>
</dbReference>
<dbReference type="Proteomes" id="UP001596514">
    <property type="component" value="Unassembled WGS sequence"/>
</dbReference>
<feature type="transmembrane region" description="Helical" evidence="1">
    <location>
        <begin position="117"/>
        <end position="138"/>
    </location>
</feature>
<keyword evidence="1" id="KW-1133">Transmembrane helix</keyword>
<keyword evidence="3" id="KW-1185">Reference proteome</keyword>
<accession>A0ABW2TFI4</accession>
<evidence type="ECO:0000313" key="2">
    <source>
        <dbReference type="EMBL" id="MFC7606755.1"/>
    </source>
</evidence>
<proteinExistence type="predicted"/>
<gene>
    <name evidence="2" type="ORF">ACFQVD_42335</name>
</gene>
<name>A0ABW2TFI4_9ACTN</name>
<feature type="transmembrane region" description="Helical" evidence="1">
    <location>
        <begin position="158"/>
        <end position="176"/>
    </location>
</feature>
<evidence type="ECO:0000256" key="1">
    <source>
        <dbReference type="SAM" id="Phobius"/>
    </source>
</evidence>
<protein>
    <submittedName>
        <fullName evidence="2">DUF2975 domain-containing protein</fullName>
    </submittedName>
</protein>
<dbReference type="EMBL" id="JBHTEE010000001">
    <property type="protein sequence ID" value="MFC7606755.1"/>
    <property type="molecule type" value="Genomic_DNA"/>
</dbReference>
<feature type="transmembrane region" description="Helical" evidence="1">
    <location>
        <begin position="75"/>
        <end position="97"/>
    </location>
</feature>
<feature type="transmembrane region" description="Helical" evidence="1">
    <location>
        <begin position="7"/>
        <end position="26"/>
    </location>
</feature>
<keyword evidence="1" id="KW-0812">Transmembrane</keyword>
<dbReference type="Pfam" id="PF11188">
    <property type="entry name" value="DUF2975"/>
    <property type="match status" value="1"/>
</dbReference>
<evidence type="ECO:0000313" key="3">
    <source>
        <dbReference type="Proteomes" id="UP001596514"/>
    </source>
</evidence>
<sequence>MIFENLIYLAFAIGVIALLGAGWMASGVTHTGPAVMEVPRLREWPFTNPQQVGPLRIGLDYSAYLSLDRPARWQILLLNMPSVVTALLTAIIAFLLWQIARTLRSGDPFVPRNARRIFIMSGCVAGYGLLVEPLRTLVAVIMVDGTSAGGMIDTDWPFTPAPIGFALLVIALGSIFKRGARLREDAEGLV</sequence>
<comment type="caution">
    <text evidence="2">The sequence shown here is derived from an EMBL/GenBank/DDBJ whole genome shotgun (WGS) entry which is preliminary data.</text>
</comment>